<sequence>QWNRTRHYQVVLSARRQKVDDTIPTSRVLASQPDTNNTRSSDFPHHCSGAENNFMICIGSQQKKNASTTSAASLATRSFRTRFPITFFFTVITIFA</sequence>
<organism evidence="2 3">
    <name type="scientific">Ciona savignyi</name>
    <name type="common">Pacific transparent sea squirt</name>
    <dbReference type="NCBI Taxonomy" id="51511"/>
    <lineage>
        <taxon>Eukaryota</taxon>
        <taxon>Metazoa</taxon>
        <taxon>Chordata</taxon>
        <taxon>Tunicata</taxon>
        <taxon>Ascidiacea</taxon>
        <taxon>Phlebobranchia</taxon>
        <taxon>Cionidae</taxon>
        <taxon>Ciona</taxon>
    </lineage>
</organism>
<protein>
    <submittedName>
        <fullName evidence="2">Uncharacterized protein</fullName>
    </submittedName>
</protein>
<name>H2YAS6_CIOSA</name>
<accession>H2YAS6</accession>
<feature type="region of interest" description="Disordered" evidence="1">
    <location>
        <begin position="24"/>
        <end position="44"/>
    </location>
</feature>
<reference evidence="2" key="3">
    <citation type="submission" date="2025-09" db="UniProtKB">
        <authorList>
            <consortium name="Ensembl"/>
        </authorList>
    </citation>
    <scope>IDENTIFICATION</scope>
</reference>
<feature type="compositionally biased region" description="Polar residues" evidence="1">
    <location>
        <begin position="24"/>
        <end position="41"/>
    </location>
</feature>
<dbReference type="AlphaFoldDB" id="H2YAS6"/>
<dbReference type="Ensembl" id="ENSCSAVT00000002463.1">
    <property type="protein sequence ID" value="ENSCSAVP00000002424.1"/>
    <property type="gene ID" value="ENSCSAVG00000001422.1"/>
</dbReference>
<evidence type="ECO:0000256" key="1">
    <source>
        <dbReference type="SAM" id="MobiDB-lite"/>
    </source>
</evidence>
<reference evidence="2" key="2">
    <citation type="submission" date="2025-08" db="UniProtKB">
        <authorList>
            <consortium name="Ensembl"/>
        </authorList>
    </citation>
    <scope>IDENTIFICATION</scope>
</reference>
<evidence type="ECO:0000313" key="3">
    <source>
        <dbReference type="Proteomes" id="UP000007875"/>
    </source>
</evidence>
<dbReference type="InParanoid" id="H2YAS6"/>
<keyword evidence="3" id="KW-1185">Reference proteome</keyword>
<dbReference type="Proteomes" id="UP000007875">
    <property type="component" value="Unassembled WGS sequence"/>
</dbReference>
<dbReference type="HOGENOM" id="CLU_2364899_0_0_1"/>
<reference evidence="3" key="1">
    <citation type="submission" date="2003-08" db="EMBL/GenBank/DDBJ databases">
        <authorList>
            <person name="Birren B."/>
            <person name="Nusbaum C."/>
            <person name="Abebe A."/>
            <person name="Abouelleil A."/>
            <person name="Adekoya E."/>
            <person name="Ait-zahra M."/>
            <person name="Allen N."/>
            <person name="Allen T."/>
            <person name="An P."/>
            <person name="Anderson M."/>
            <person name="Anderson S."/>
            <person name="Arachchi H."/>
            <person name="Armbruster J."/>
            <person name="Bachantsang P."/>
            <person name="Baldwin J."/>
            <person name="Barry A."/>
            <person name="Bayul T."/>
            <person name="Blitshsteyn B."/>
            <person name="Bloom T."/>
            <person name="Blye J."/>
            <person name="Boguslavskiy L."/>
            <person name="Borowsky M."/>
            <person name="Boukhgalter B."/>
            <person name="Brunache A."/>
            <person name="Butler J."/>
            <person name="Calixte N."/>
            <person name="Calvo S."/>
            <person name="Camarata J."/>
            <person name="Campo K."/>
            <person name="Chang J."/>
            <person name="Cheshatsang Y."/>
            <person name="Citroen M."/>
            <person name="Collymore A."/>
            <person name="Considine T."/>
            <person name="Cook A."/>
            <person name="Cooke P."/>
            <person name="Corum B."/>
            <person name="Cuomo C."/>
            <person name="David R."/>
            <person name="Dawoe T."/>
            <person name="Degray S."/>
            <person name="Dodge S."/>
            <person name="Dooley K."/>
            <person name="Dorje P."/>
            <person name="Dorjee K."/>
            <person name="Dorris L."/>
            <person name="Duffey N."/>
            <person name="Dupes A."/>
            <person name="Elkins T."/>
            <person name="Engels R."/>
            <person name="Erickson J."/>
            <person name="Farina A."/>
            <person name="Faro S."/>
            <person name="Ferreira P."/>
            <person name="Fischer H."/>
            <person name="Fitzgerald M."/>
            <person name="Foley K."/>
            <person name="Gage D."/>
            <person name="Galagan J."/>
            <person name="Gearin G."/>
            <person name="Gnerre S."/>
            <person name="Gnirke A."/>
            <person name="Goyette A."/>
            <person name="Graham J."/>
            <person name="Grandbois E."/>
            <person name="Gyaltsen K."/>
            <person name="Hafez N."/>
            <person name="Hagopian D."/>
            <person name="Hagos B."/>
            <person name="Hall J."/>
            <person name="Hatcher B."/>
            <person name="Heller A."/>
            <person name="Higgins H."/>
            <person name="Honan T."/>
            <person name="Horn A."/>
            <person name="Houde N."/>
            <person name="Hughes L."/>
            <person name="Hulme W."/>
            <person name="Husby E."/>
            <person name="Iliev I."/>
            <person name="Jaffe D."/>
            <person name="Jones C."/>
            <person name="Kamal M."/>
            <person name="Kamat A."/>
            <person name="Kamvysselis M."/>
            <person name="Karlsson E."/>
            <person name="Kells C."/>
            <person name="Kieu A."/>
            <person name="Kisner P."/>
            <person name="Kodira C."/>
            <person name="Kulbokas E."/>
            <person name="Labutti K."/>
            <person name="Lama D."/>
            <person name="Landers T."/>
            <person name="Leger J."/>
            <person name="Levine S."/>
            <person name="Lewis D."/>
            <person name="Lewis T."/>
            <person name="Lindblad-toh K."/>
            <person name="Liu X."/>
            <person name="Lokyitsang T."/>
            <person name="Lokyitsang Y."/>
            <person name="Lucien O."/>
            <person name="Lui A."/>
            <person name="Ma L.J."/>
            <person name="Mabbitt R."/>
            <person name="Macdonald J."/>
            <person name="Maclean C."/>
            <person name="Major J."/>
            <person name="Manning J."/>
            <person name="Marabella R."/>
            <person name="Maru K."/>
            <person name="Matthews C."/>
            <person name="Mauceli E."/>
            <person name="Mccarthy M."/>
            <person name="Mcdonough S."/>
            <person name="Mcghee T."/>
            <person name="Meldrim J."/>
            <person name="Meneus L."/>
            <person name="Mesirov J."/>
            <person name="Mihalev A."/>
            <person name="Mihova T."/>
            <person name="Mikkelsen T."/>
            <person name="Mlenga V."/>
            <person name="Moru K."/>
            <person name="Mozes J."/>
            <person name="Mulrain L."/>
            <person name="Munson G."/>
            <person name="Naylor J."/>
            <person name="Newes C."/>
            <person name="Nguyen C."/>
            <person name="Nguyen N."/>
            <person name="Nguyen T."/>
            <person name="Nicol R."/>
            <person name="Nielsen C."/>
            <person name="Nizzari M."/>
            <person name="Norbu C."/>
            <person name="Norbu N."/>
            <person name="O'donnell P."/>
            <person name="Okoawo O."/>
            <person name="O'leary S."/>
            <person name="Omotosho B."/>
            <person name="O'neill K."/>
            <person name="Osman S."/>
            <person name="Parker S."/>
            <person name="Perrin D."/>
            <person name="Phunkhang P."/>
            <person name="Piqani B."/>
            <person name="Purcell S."/>
            <person name="Rachupka T."/>
            <person name="Ramasamy U."/>
            <person name="Rameau R."/>
            <person name="Ray V."/>
            <person name="Raymond C."/>
            <person name="Retta R."/>
            <person name="Richardson S."/>
            <person name="Rise C."/>
            <person name="Rodriguez J."/>
            <person name="Rogers J."/>
            <person name="Rogov P."/>
            <person name="Rutman M."/>
            <person name="Schupbach R."/>
            <person name="Seaman C."/>
            <person name="Settipalli S."/>
            <person name="Sharpe T."/>
            <person name="Sheridan J."/>
            <person name="Sherpa N."/>
            <person name="Shi J."/>
            <person name="Smirnov S."/>
            <person name="Smith C."/>
            <person name="Sougnez C."/>
            <person name="Spencer B."/>
            <person name="Stalker J."/>
            <person name="Stange-thomann N."/>
            <person name="Stavropoulos S."/>
            <person name="Stetson K."/>
            <person name="Stone C."/>
            <person name="Stone S."/>
            <person name="Stubbs M."/>
            <person name="Talamas J."/>
            <person name="Tchuinga P."/>
            <person name="Tenzing P."/>
            <person name="Tesfaye S."/>
            <person name="Theodore J."/>
            <person name="Thoulutsang Y."/>
            <person name="Topham K."/>
            <person name="Towey S."/>
            <person name="Tsamla T."/>
            <person name="Tsomo N."/>
            <person name="Vallee D."/>
            <person name="Vassiliev H."/>
            <person name="Venkataraman V."/>
            <person name="Vinson J."/>
            <person name="Vo A."/>
            <person name="Wade C."/>
            <person name="Wang S."/>
            <person name="Wangchuk T."/>
            <person name="Wangdi T."/>
            <person name="Whittaker C."/>
            <person name="Wilkinson J."/>
            <person name="Wu Y."/>
            <person name="Wyman D."/>
            <person name="Yadav S."/>
            <person name="Yang S."/>
            <person name="Yang X."/>
            <person name="Yeager S."/>
            <person name="Yee E."/>
            <person name="Young G."/>
            <person name="Zainoun J."/>
            <person name="Zembeck L."/>
            <person name="Zimmer A."/>
            <person name="Zody M."/>
            <person name="Lander E."/>
        </authorList>
    </citation>
    <scope>NUCLEOTIDE SEQUENCE [LARGE SCALE GENOMIC DNA]</scope>
</reference>
<evidence type="ECO:0000313" key="2">
    <source>
        <dbReference type="Ensembl" id="ENSCSAVP00000002424.1"/>
    </source>
</evidence>
<proteinExistence type="predicted"/>